<reference evidence="1" key="1">
    <citation type="submission" date="2022-04" db="EMBL/GenBank/DDBJ databases">
        <title>Genome of the entomopathogenic fungus Entomophthora muscae.</title>
        <authorList>
            <person name="Elya C."/>
            <person name="Lovett B.R."/>
            <person name="Lee E."/>
            <person name="Macias A.M."/>
            <person name="Hajek A.E."/>
            <person name="De Bivort B.L."/>
            <person name="Kasson M.T."/>
            <person name="De Fine Licht H.H."/>
            <person name="Stajich J.E."/>
        </authorList>
    </citation>
    <scope>NUCLEOTIDE SEQUENCE</scope>
    <source>
        <strain evidence="1">Berkeley</strain>
    </source>
</reference>
<organism evidence="1 2">
    <name type="scientific">Entomophthora muscae</name>
    <dbReference type="NCBI Taxonomy" id="34485"/>
    <lineage>
        <taxon>Eukaryota</taxon>
        <taxon>Fungi</taxon>
        <taxon>Fungi incertae sedis</taxon>
        <taxon>Zoopagomycota</taxon>
        <taxon>Entomophthoromycotina</taxon>
        <taxon>Entomophthoromycetes</taxon>
        <taxon>Entomophthorales</taxon>
        <taxon>Entomophthoraceae</taxon>
        <taxon>Entomophthora</taxon>
    </lineage>
</organism>
<accession>A0ACC2RZ66</accession>
<sequence>MDRKPPYPQTQGSPACWSQTQVAEAAASYPQSDTNGYYQTNYSSYYPAAPNGGYNYPSHQNSYNYSYPQHNAAPPSSIPQGGFQPGHDYSSFYQTSGFNYPYNGVAPYTTSYHPYTNSYPTYAPQAENKNTVPPPEPPQGPPPPPPPAASAVPISQVPPPPPPKIPPPTASSSSLAYGTKATTASKPPLHTYSTQVKYESPNSSEYYGMKPIIHEPPKSSNAYEKKASPYEPSKSSHPPGKRPYESSSYGRKSTSPKSYSYGTKDQSKYKDHRPTHGPSHDSRHPPPTNHNPAPLNAATRLTMLHTLSPHEARIADRLLEDSSNRIYPRGSNPDDFPNPRFLPAIKKFFSRLFKKHPSALNDPNAHRVLVSLVVDAARENRLFSTNWEAHPAPDAIKALNPIAYIFKAAPVKKTTKSKKDTAPKTSDSGSEVNEVARSLQEKHITLREVEEHSRLNDRIKRFKPINEGASYRIEYQPPTEQNRADVIDWDDSTIIGTCLKHEKSYFRLTSEVDPSTVRPLRILQEWTEILLEKWEKTKDYRYILDQFQAIRQDLTVQRIKNPFAVNLYETVARFALENGDLGEFNKCQTKLIELYSYGIKGNECEFISYRILYYLHTRSQSDINKTLTQLTQQQKSDAAIKHALQLRSAISSLNYVQFFQLYQSAPNLGRFMINHFLERERIRAMCIICTSFRQTITVDYICSRLGFETTEDCLEFLKKCDIAPNTDQSASDYMTFSTRPVLSKVQALSSKFSKVDLKGQIN</sequence>
<dbReference type="Proteomes" id="UP001165960">
    <property type="component" value="Unassembled WGS sequence"/>
</dbReference>
<evidence type="ECO:0000313" key="2">
    <source>
        <dbReference type="Proteomes" id="UP001165960"/>
    </source>
</evidence>
<proteinExistence type="predicted"/>
<name>A0ACC2RZ66_9FUNG</name>
<gene>
    <name evidence="1" type="ORF">DSO57_1005136</name>
</gene>
<comment type="caution">
    <text evidence="1">The sequence shown here is derived from an EMBL/GenBank/DDBJ whole genome shotgun (WGS) entry which is preliminary data.</text>
</comment>
<evidence type="ECO:0000313" key="1">
    <source>
        <dbReference type="EMBL" id="KAJ9055313.1"/>
    </source>
</evidence>
<keyword evidence="2" id="KW-1185">Reference proteome</keyword>
<protein>
    <submittedName>
        <fullName evidence="1">Uncharacterized protein</fullName>
    </submittedName>
</protein>
<dbReference type="EMBL" id="QTSX02006403">
    <property type="protein sequence ID" value="KAJ9055313.1"/>
    <property type="molecule type" value="Genomic_DNA"/>
</dbReference>